<dbReference type="InterPro" id="IPR029058">
    <property type="entry name" value="AB_hydrolase_fold"/>
</dbReference>
<dbReference type="Proteomes" id="UP001206128">
    <property type="component" value="Unassembled WGS sequence"/>
</dbReference>
<organism evidence="2 3">
    <name type="scientific">Goodfellowiella coeruleoviolacea</name>
    <dbReference type="NCBI Taxonomy" id="334858"/>
    <lineage>
        <taxon>Bacteria</taxon>
        <taxon>Bacillati</taxon>
        <taxon>Actinomycetota</taxon>
        <taxon>Actinomycetes</taxon>
        <taxon>Pseudonocardiales</taxon>
        <taxon>Pseudonocardiaceae</taxon>
        <taxon>Goodfellowiella</taxon>
    </lineage>
</organism>
<comment type="caution">
    <text evidence="2">The sequence shown here is derived from an EMBL/GenBank/DDBJ whole genome shotgun (WGS) entry which is preliminary data.</text>
</comment>
<dbReference type="AlphaFoldDB" id="A0AAE3GG69"/>
<keyword evidence="2" id="KW-0121">Carboxypeptidase</keyword>
<accession>A0AAE3GG69</accession>
<keyword evidence="2" id="KW-0645">Protease</keyword>
<gene>
    <name evidence="2" type="ORF">LX83_002411</name>
</gene>
<evidence type="ECO:0000313" key="2">
    <source>
        <dbReference type="EMBL" id="MCP2165553.1"/>
    </source>
</evidence>
<dbReference type="Pfam" id="PF00450">
    <property type="entry name" value="Peptidase_S10"/>
    <property type="match status" value="1"/>
</dbReference>
<dbReference type="GO" id="GO:0006508">
    <property type="term" value="P:proteolysis"/>
    <property type="evidence" value="ECO:0007669"/>
    <property type="project" value="InterPro"/>
</dbReference>
<name>A0AAE3GG69_9PSEU</name>
<dbReference type="SUPFAM" id="SSF53474">
    <property type="entry name" value="alpha/beta-Hydrolases"/>
    <property type="match status" value="1"/>
</dbReference>
<evidence type="ECO:0000313" key="3">
    <source>
        <dbReference type="Proteomes" id="UP001206128"/>
    </source>
</evidence>
<keyword evidence="2" id="KW-0378">Hydrolase</keyword>
<protein>
    <submittedName>
        <fullName evidence="2">Carboxypeptidase C (Cathepsin A)</fullName>
    </submittedName>
</protein>
<keyword evidence="3" id="KW-1185">Reference proteome</keyword>
<proteinExistence type="predicted"/>
<feature type="compositionally biased region" description="Basic and acidic residues" evidence="1">
    <location>
        <begin position="1"/>
        <end position="10"/>
    </location>
</feature>
<dbReference type="InterPro" id="IPR001563">
    <property type="entry name" value="Peptidase_S10"/>
</dbReference>
<dbReference type="RefSeq" id="WP_253770474.1">
    <property type="nucleotide sequence ID" value="NZ_JAMTCK010000005.1"/>
</dbReference>
<sequence>MATRNTKDRATSASAEAEAADRNTAEAPGRAAGDHGPEDDLVSTRHTLTVKRRKLAYTATTGRLVLREEVHTDGAFDGHLPKAEVFLTAYTLDGADPTQRPVTFAFNGGPGSASVWLHLGLLGPRRVLSGDVGELVPPPYGLADNPETLLVHSDLVFIDPVSTGYSRAVTGGKPDAYHGFQGDIESIAEIIRLWTSRNGRWLSPKFLAGESYGTLRAAALAEHLQSRYGLYPNGIMLISAVLDYITNDFNEGNDLPYPLHVPTYAAIAHHHGRHGDRPLADVLAEAEEFAIGDYPWALARGHRLTARERSATVARLAALTGLSEDYVDRVNLRIEHIRFFTELLRDRRQVVGRLDGRFVGWDPDAGREHFAADPSLSALTGAYTAAFNHYVRAELNYHNDLPYEVITRRVRPWSFREFEGAHVTVADKLAAAMRANPHLKVHVSSGYHDGATPYFATEHTLAHLAIPEVLRDNIETAYYPAGHMMYVHEPSRLRQSADLAGFVRANTNR</sequence>
<dbReference type="GO" id="GO:0004185">
    <property type="term" value="F:serine-type carboxypeptidase activity"/>
    <property type="evidence" value="ECO:0007669"/>
    <property type="project" value="InterPro"/>
</dbReference>
<evidence type="ECO:0000256" key="1">
    <source>
        <dbReference type="SAM" id="MobiDB-lite"/>
    </source>
</evidence>
<dbReference type="Gene3D" id="3.40.50.1820">
    <property type="entry name" value="alpha/beta hydrolase"/>
    <property type="match status" value="1"/>
</dbReference>
<reference evidence="2" key="1">
    <citation type="submission" date="2022-06" db="EMBL/GenBank/DDBJ databases">
        <title>Genomic Encyclopedia of Archaeal and Bacterial Type Strains, Phase II (KMG-II): from individual species to whole genera.</title>
        <authorList>
            <person name="Goeker M."/>
        </authorList>
    </citation>
    <scope>NUCLEOTIDE SEQUENCE</scope>
    <source>
        <strain evidence="2">DSM 43935</strain>
    </source>
</reference>
<feature type="region of interest" description="Disordered" evidence="1">
    <location>
        <begin position="1"/>
        <end position="42"/>
    </location>
</feature>
<dbReference type="EMBL" id="JAMTCK010000005">
    <property type="protein sequence ID" value="MCP2165553.1"/>
    <property type="molecule type" value="Genomic_DNA"/>
</dbReference>